<name>A0A6J5M7P2_9CAUD</name>
<reference evidence="1" key="1">
    <citation type="submission" date="2020-04" db="EMBL/GenBank/DDBJ databases">
        <authorList>
            <person name="Chiriac C."/>
            <person name="Salcher M."/>
            <person name="Ghai R."/>
            <person name="Kavagutti S V."/>
        </authorList>
    </citation>
    <scope>NUCLEOTIDE SEQUENCE</scope>
</reference>
<gene>
    <name evidence="1" type="ORF">UFOVP412_26</name>
</gene>
<proteinExistence type="predicted"/>
<sequence>MTDRAYGVKQSDFTAQTSIPSGSYLGFFANGYNYKISYANFISGLGVTGTIVQDGAVTGTPVLDVQGTVNNIRNLEDGAGIVTNVSAENGIEISHNFTVDATGVPLMQNSTAASPTFVSLVAGVGIDIVTSGTTVEISNQLAAIYGQVYMQGNATATVIASTTVPVLVAGTWTADIASSFTGTAAGRLTYTGSETQVCRLQASLTLSPSSGSNQHISVYFAKNGTVLTNSRMMGHISSGSDEVICVSWQASLATNDYIEVFVQNGTATNNIVVARAVLSIH</sequence>
<organism evidence="1">
    <name type="scientific">uncultured Caudovirales phage</name>
    <dbReference type="NCBI Taxonomy" id="2100421"/>
    <lineage>
        <taxon>Viruses</taxon>
        <taxon>Duplodnaviria</taxon>
        <taxon>Heunggongvirae</taxon>
        <taxon>Uroviricota</taxon>
        <taxon>Caudoviricetes</taxon>
        <taxon>Peduoviridae</taxon>
        <taxon>Maltschvirus</taxon>
        <taxon>Maltschvirus maltsch</taxon>
    </lineage>
</organism>
<protein>
    <submittedName>
        <fullName evidence="1">Uncharacterized protein</fullName>
    </submittedName>
</protein>
<accession>A0A6J5M7P2</accession>
<evidence type="ECO:0000313" key="1">
    <source>
        <dbReference type="EMBL" id="CAB4141130.1"/>
    </source>
</evidence>
<dbReference type="EMBL" id="LR796387">
    <property type="protein sequence ID" value="CAB4141130.1"/>
    <property type="molecule type" value="Genomic_DNA"/>
</dbReference>